<dbReference type="Gene3D" id="3.30.70.360">
    <property type="match status" value="1"/>
</dbReference>
<evidence type="ECO:0000256" key="1">
    <source>
        <dbReference type="ARBA" id="ARBA00006153"/>
    </source>
</evidence>
<dbReference type="InterPro" id="IPR011650">
    <property type="entry name" value="Peptidase_M20_dimer"/>
</dbReference>
<dbReference type="Gene3D" id="3.40.630.10">
    <property type="entry name" value="Zn peptidases"/>
    <property type="match status" value="1"/>
</dbReference>
<dbReference type="HOGENOM" id="CLU_023257_6_0_1"/>
<comment type="similarity">
    <text evidence="2">Belongs to the peptidase M20A family.</text>
</comment>
<reference evidence="6" key="2">
    <citation type="submission" date="2015-01" db="EMBL/GenBank/DDBJ databases">
        <title>Evolutionary Origins and Diversification of the Mycorrhizal Mutualists.</title>
        <authorList>
            <consortium name="DOE Joint Genome Institute"/>
            <consortium name="Mycorrhizal Genomics Consortium"/>
            <person name="Kohler A."/>
            <person name="Kuo A."/>
            <person name="Nagy L.G."/>
            <person name="Floudas D."/>
            <person name="Copeland A."/>
            <person name="Barry K.W."/>
            <person name="Cichocki N."/>
            <person name="Veneault-Fourrey C."/>
            <person name="LaButti K."/>
            <person name="Lindquist E.A."/>
            <person name="Lipzen A."/>
            <person name="Lundell T."/>
            <person name="Morin E."/>
            <person name="Murat C."/>
            <person name="Riley R."/>
            <person name="Ohm R."/>
            <person name="Sun H."/>
            <person name="Tunlid A."/>
            <person name="Henrissat B."/>
            <person name="Grigoriev I.V."/>
            <person name="Hibbett D.S."/>
            <person name="Martin F."/>
        </authorList>
    </citation>
    <scope>NUCLEOTIDE SEQUENCE [LARGE SCALE GENOMIC DNA]</scope>
    <source>
        <strain evidence="6">Zn</strain>
    </source>
</reference>
<keyword evidence="3" id="KW-0378">Hydrolase</keyword>
<evidence type="ECO:0000259" key="4">
    <source>
        <dbReference type="Pfam" id="PF07687"/>
    </source>
</evidence>
<evidence type="ECO:0000313" key="5">
    <source>
        <dbReference type="EMBL" id="KIM98153.1"/>
    </source>
</evidence>
<dbReference type="FunFam" id="3.30.70.360:FF:000001">
    <property type="entry name" value="N-acetyldiaminopimelate deacetylase"/>
    <property type="match status" value="1"/>
</dbReference>
<dbReference type="STRING" id="913774.A0A0C3CGR6"/>
<dbReference type="InterPro" id="IPR002933">
    <property type="entry name" value="Peptidase_M20"/>
</dbReference>
<evidence type="ECO:0000256" key="3">
    <source>
        <dbReference type="ARBA" id="ARBA00022801"/>
    </source>
</evidence>
<dbReference type="InterPro" id="IPR036264">
    <property type="entry name" value="Bact_exopeptidase_dim_dom"/>
</dbReference>
<feature type="domain" description="Peptidase M20 dimerisation" evidence="4">
    <location>
        <begin position="213"/>
        <end position="308"/>
    </location>
</feature>
<dbReference type="Proteomes" id="UP000054321">
    <property type="component" value="Unassembled WGS sequence"/>
</dbReference>
<dbReference type="NCBIfam" id="TIGR01891">
    <property type="entry name" value="amidohydrolases"/>
    <property type="match status" value="1"/>
</dbReference>
<dbReference type="InterPro" id="IPR017439">
    <property type="entry name" value="Amidohydrolase"/>
</dbReference>
<dbReference type="AlphaFoldDB" id="A0A0C3CGR6"/>
<accession>A0A0C3CGR6</accession>
<dbReference type="OrthoDB" id="6119954at2759"/>
<dbReference type="SUPFAM" id="SSF55031">
    <property type="entry name" value="Bacterial exopeptidase dimerisation domain"/>
    <property type="match status" value="1"/>
</dbReference>
<dbReference type="GO" id="GO:0016787">
    <property type="term" value="F:hydrolase activity"/>
    <property type="evidence" value="ECO:0007669"/>
    <property type="project" value="UniProtKB-KW"/>
</dbReference>
<evidence type="ECO:0000256" key="2">
    <source>
        <dbReference type="ARBA" id="ARBA00006247"/>
    </source>
</evidence>
<gene>
    <name evidence="5" type="ORF">OIDMADRAFT_43997</name>
</gene>
<dbReference type="Pfam" id="PF01546">
    <property type="entry name" value="Peptidase_M20"/>
    <property type="match status" value="1"/>
</dbReference>
<sequence length="433" mass="46745">MANISESVLQGQIEELVAQFRPATGPYEVLYRQLHADPEISLQEESTAAVIAHKLGQLVGVEVRTNVGGHGVVGVFRNGKGKTILLRADIDALPMEEQTGLEYASKKRMVDRTDNVEKPVMHACGHDMHITSQLAAAELLHSCRKSWCGTVIFLFQPNEERGAGAQAMVDDGLYDPKRHAIPKPDIILGAHVMPLRAGKLYTRKGVFGSAADSYAVTVYGRGGHGSRPHNTVDPVVLGSSIVMKLQTIVSRETNPLEAVVVTVGSFQAGSAENVISGEATLLINTRTFSPESRARVKSAIERIVKAECQAAGCPKPPQIKETSSFPLLHNEEVATEKASKSLAHYFGDSFSPDGPISMGSEDFNNLAVSSTPSCFWNYGGIAPQLWDDVERRGKVAEEIPGNHNPGFAPVIQPTLTVAIDAYALVSLTFLLER</sequence>
<comment type="similarity">
    <text evidence="1">Belongs to the peptidase M20 family.</text>
</comment>
<dbReference type="Pfam" id="PF07687">
    <property type="entry name" value="M20_dimer"/>
    <property type="match status" value="1"/>
</dbReference>
<keyword evidence="6" id="KW-1185">Reference proteome</keyword>
<evidence type="ECO:0000313" key="6">
    <source>
        <dbReference type="Proteomes" id="UP000054321"/>
    </source>
</evidence>
<dbReference type="PANTHER" id="PTHR11014">
    <property type="entry name" value="PEPTIDASE M20 FAMILY MEMBER"/>
    <property type="match status" value="1"/>
</dbReference>
<protein>
    <recommendedName>
        <fullName evidence="4">Peptidase M20 dimerisation domain-containing protein</fullName>
    </recommendedName>
</protein>
<proteinExistence type="inferred from homology"/>
<dbReference type="EMBL" id="KN832881">
    <property type="protein sequence ID" value="KIM98153.1"/>
    <property type="molecule type" value="Genomic_DNA"/>
</dbReference>
<dbReference type="SUPFAM" id="SSF53187">
    <property type="entry name" value="Zn-dependent exopeptidases"/>
    <property type="match status" value="1"/>
</dbReference>
<dbReference type="PANTHER" id="PTHR11014:SF63">
    <property type="entry name" value="METALLOPEPTIDASE, PUTATIVE (AFU_ORTHOLOGUE AFUA_6G09600)-RELATED"/>
    <property type="match status" value="1"/>
</dbReference>
<name>A0A0C3CGR6_OIDMZ</name>
<reference evidence="5 6" key="1">
    <citation type="submission" date="2014-04" db="EMBL/GenBank/DDBJ databases">
        <authorList>
            <consortium name="DOE Joint Genome Institute"/>
            <person name="Kuo A."/>
            <person name="Martino E."/>
            <person name="Perotto S."/>
            <person name="Kohler A."/>
            <person name="Nagy L.G."/>
            <person name="Floudas D."/>
            <person name="Copeland A."/>
            <person name="Barry K.W."/>
            <person name="Cichocki N."/>
            <person name="Veneault-Fourrey C."/>
            <person name="LaButti K."/>
            <person name="Lindquist E.A."/>
            <person name="Lipzen A."/>
            <person name="Lundell T."/>
            <person name="Morin E."/>
            <person name="Murat C."/>
            <person name="Sun H."/>
            <person name="Tunlid A."/>
            <person name="Henrissat B."/>
            <person name="Grigoriev I.V."/>
            <person name="Hibbett D.S."/>
            <person name="Martin F."/>
            <person name="Nordberg H.P."/>
            <person name="Cantor M.N."/>
            <person name="Hua S.X."/>
        </authorList>
    </citation>
    <scope>NUCLEOTIDE SEQUENCE [LARGE SCALE GENOMIC DNA]</scope>
    <source>
        <strain evidence="5 6">Zn</strain>
    </source>
</reference>
<organism evidence="5 6">
    <name type="scientific">Oidiodendron maius (strain Zn)</name>
    <dbReference type="NCBI Taxonomy" id="913774"/>
    <lineage>
        <taxon>Eukaryota</taxon>
        <taxon>Fungi</taxon>
        <taxon>Dikarya</taxon>
        <taxon>Ascomycota</taxon>
        <taxon>Pezizomycotina</taxon>
        <taxon>Leotiomycetes</taxon>
        <taxon>Leotiomycetes incertae sedis</taxon>
        <taxon>Myxotrichaceae</taxon>
        <taxon>Oidiodendron</taxon>
    </lineage>
</organism>
<dbReference type="InParanoid" id="A0A0C3CGR6"/>